<feature type="region of interest" description="Disordered" evidence="1">
    <location>
        <begin position="170"/>
        <end position="236"/>
    </location>
</feature>
<evidence type="ECO:0000256" key="2">
    <source>
        <dbReference type="SAM" id="SignalP"/>
    </source>
</evidence>
<feature type="region of interest" description="Disordered" evidence="1">
    <location>
        <begin position="25"/>
        <end position="67"/>
    </location>
</feature>
<proteinExistence type="predicted"/>
<evidence type="ECO:0000259" key="3">
    <source>
        <dbReference type="Pfam" id="PF05239"/>
    </source>
</evidence>
<evidence type="ECO:0000313" key="4">
    <source>
        <dbReference type="EMBL" id="AWU96875.1"/>
    </source>
</evidence>
<feature type="compositionally biased region" description="Low complexity" evidence="1">
    <location>
        <begin position="25"/>
        <end position="55"/>
    </location>
</feature>
<feature type="compositionally biased region" description="Polar residues" evidence="1">
    <location>
        <begin position="222"/>
        <end position="234"/>
    </location>
</feature>
<feature type="chain" id="PRO_5016063338" description="PRC-barrel domain-containing protein" evidence="2">
    <location>
        <begin position="22"/>
        <end position="364"/>
    </location>
</feature>
<dbReference type="PANTHER" id="PTHR36505">
    <property type="entry name" value="BLR1072 PROTEIN"/>
    <property type="match status" value="1"/>
</dbReference>
<dbReference type="OrthoDB" id="8021018at2"/>
<name>A0A2U9SBF8_9PROT</name>
<dbReference type="SUPFAM" id="SSF50346">
    <property type="entry name" value="PRC-barrel domain"/>
    <property type="match status" value="2"/>
</dbReference>
<keyword evidence="5" id="KW-1185">Reference proteome</keyword>
<feature type="compositionally biased region" description="Low complexity" evidence="1">
    <location>
        <begin position="198"/>
        <end position="221"/>
    </location>
</feature>
<evidence type="ECO:0000313" key="5">
    <source>
        <dbReference type="Proteomes" id="UP000249605"/>
    </source>
</evidence>
<reference evidence="4 5" key="1">
    <citation type="submission" date="2018-06" db="EMBL/GenBank/DDBJ databases">
        <title>Complete genome sequencing of Azospirillum sp. M2T2B2.</title>
        <authorList>
            <person name="Heo J."/>
            <person name="Kim S.-J."/>
            <person name="Kwon S.-W."/>
            <person name="Anandham R."/>
        </authorList>
    </citation>
    <scope>NUCLEOTIDE SEQUENCE [LARGE SCALE GENOMIC DNA]</scope>
    <source>
        <strain evidence="4 5">M2T2B2</strain>
        <plasmid evidence="4 5">unnamed2</plasmid>
    </source>
</reference>
<keyword evidence="2" id="KW-0732">Signal</keyword>
<feature type="domain" description="PRC-barrel" evidence="3">
    <location>
        <begin position="64"/>
        <end position="122"/>
    </location>
</feature>
<geneLocation type="plasmid" evidence="4 5">
    <name>unnamed2</name>
</geneLocation>
<dbReference type="AlphaFoldDB" id="A0A2U9SBF8"/>
<organism evidence="4 5">
    <name type="scientific">Azospirillum ramasamyi</name>
    <dbReference type="NCBI Taxonomy" id="682998"/>
    <lineage>
        <taxon>Bacteria</taxon>
        <taxon>Pseudomonadati</taxon>
        <taxon>Pseudomonadota</taxon>
        <taxon>Alphaproteobacteria</taxon>
        <taxon>Rhodospirillales</taxon>
        <taxon>Azospirillaceae</taxon>
        <taxon>Azospirillum</taxon>
    </lineage>
</organism>
<keyword evidence="4" id="KW-0614">Plasmid</keyword>
<gene>
    <name evidence="4" type="ORF">DM194_21655</name>
</gene>
<accession>A0A2U9SBF8</accession>
<feature type="signal peptide" evidence="2">
    <location>
        <begin position="1"/>
        <end position="21"/>
    </location>
</feature>
<dbReference type="KEGG" id="azm:DM194_21655"/>
<feature type="compositionally biased region" description="Polar residues" evidence="1">
    <location>
        <begin position="170"/>
        <end position="183"/>
    </location>
</feature>
<dbReference type="Proteomes" id="UP000249605">
    <property type="component" value="Plasmid unnamed2"/>
</dbReference>
<feature type="domain" description="PRC-barrel" evidence="3">
    <location>
        <begin position="256"/>
        <end position="310"/>
    </location>
</feature>
<protein>
    <recommendedName>
        <fullName evidence="3">PRC-barrel domain-containing protein</fullName>
    </recommendedName>
</protein>
<evidence type="ECO:0000256" key="1">
    <source>
        <dbReference type="SAM" id="MobiDB-lite"/>
    </source>
</evidence>
<dbReference type="InterPro" id="IPR011033">
    <property type="entry name" value="PRC_barrel-like_sf"/>
</dbReference>
<dbReference type="InterPro" id="IPR027275">
    <property type="entry name" value="PRC-brl_dom"/>
</dbReference>
<dbReference type="Gene3D" id="2.30.30.240">
    <property type="entry name" value="PRC-barrel domain"/>
    <property type="match status" value="2"/>
</dbReference>
<dbReference type="RefSeq" id="WP_111069610.1">
    <property type="nucleotide sequence ID" value="NZ_CP029832.1"/>
</dbReference>
<sequence length="364" mass="38505">MRSLFTSILLATALVTPVALAQQSPSAKPSQSSSGQTSGSQSSGSQSSGQAAAKAPTRVEVTPANEITGQTVYNRQGDEVGEVEYLLIDPRTGKVQYALIGSGGLFDIGEKMTPVPWTSLTVTPGDEDSTVTLNADLATLRQGQSFSREDLQNLTEPVLVTQVNELYASQPQSAGSTNAQQAQKGAGSSGATNQNSTAGQSSAGQSNTSQGQQTQNQPQGQNRTSNQASGSASNPPMVLVGEEFVTILAPPLLISPSEIRGSTVQTTTGQDVGDLDRIMIDVRRGQVAYVLIEHGGFLGFGEKWLPVPLQALSWSPADEGFVLNANEQQLKQMPGLPKQDLPAQLRIGDLKKLYDQFGVRPYWT</sequence>
<dbReference type="PANTHER" id="PTHR36505:SF1">
    <property type="entry name" value="BLR1072 PROTEIN"/>
    <property type="match status" value="1"/>
</dbReference>
<dbReference type="EMBL" id="CP029832">
    <property type="protein sequence ID" value="AWU96875.1"/>
    <property type="molecule type" value="Genomic_DNA"/>
</dbReference>
<dbReference type="Pfam" id="PF05239">
    <property type="entry name" value="PRC"/>
    <property type="match status" value="2"/>
</dbReference>